<dbReference type="EMBL" id="JAOBZK010000052">
    <property type="protein sequence ID" value="MDH1181319.1"/>
    <property type="molecule type" value="Genomic_DNA"/>
</dbReference>
<sequence length="174" mass="20382">METRDKRPLYFISSEDFYFFAYSILLTLEMLGGAAKRIKDHRKIAYLIQFISDSRLVDILDRTQGLRVANPVDRDLLFSSYTNAELHKREVYKILFSLRRKGFVSIERTDTAEILDVSLVASALPRDFLNSEYFEKERANAVELKRIIQRISMLTFETLLERLYKDRGVGVWAV</sequence>
<evidence type="ECO:0000313" key="1">
    <source>
        <dbReference type="EMBL" id="MDH1181319.1"/>
    </source>
</evidence>
<organism evidence="1 2">
    <name type="scientific">Achromobacter mucicolens</name>
    <dbReference type="NCBI Taxonomy" id="1389922"/>
    <lineage>
        <taxon>Bacteria</taxon>
        <taxon>Pseudomonadati</taxon>
        <taxon>Pseudomonadota</taxon>
        <taxon>Betaproteobacteria</taxon>
        <taxon>Burkholderiales</taxon>
        <taxon>Alcaligenaceae</taxon>
        <taxon>Achromobacter</taxon>
    </lineage>
</organism>
<accession>A0ABD4Z417</accession>
<dbReference type="RefSeq" id="WP_279992013.1">
    <property type="nucleotide sequence ID" value="NZ_JAOBZK010000052.1"/>
</dbReference>
<reference evidence="1 2" key="1">
    <citation type="submission" date="2022-09" db="EMBL/GenBank/DDBJ databases">
        <title>Intensive care unit water sources are persistently colonized with multi-drug resistant bacteria and are the site of extensive horizontal gene transfer of antibiotic resistance genes.</title>
        <authorList>
            <person name="Diorio-Toth L."/>
        </authorList>
    </citation>
    <scope>NUCLEOTIDE SEQUENCE [LARGE SCALE GENOMIC DNA]</scope>
    <source>
        <strain evidence="1 2">GD03967</strain>
    </source>
</reference>
<name>A0ABD4Z417_9BURK</name>
<gene>
    <name evidence="1" type="ORF">N5C72_24865</name>
</gene>
<protein>
    <submittedName>
        <fullName evidence="1">Uncharacterized protein</fullName>
    </submittedName>
</protein>
<dbReference type="Proteomes" id="UP001158644">
    <property type="component" value="Unassembled WGS sequence"/>
</dbReference>
<dbReference type="AlphaFoldDB" id="A0ABD4Z417"/>
<evidence type="ECO:0000313" key="2">
    <source>
        <dbReference type="Proteomes" id="UP001158644"/>
    </source>
</evidence>
<comment type="caution">
    <text evidence="1">The sequence shown here is derived from an EMBL/GenBank/DDBJ whole genome shotgun (WGS) entry which is preliminary data.</text>
</comment>
<proteinExistence type="predicted"/>